<gene>
    <name evidence="2" type="ORF">PAXRUDRAFT_162326</name>
</gene>
<evidence type="ECO:0000313" key="3">
    <source>
        <dbReference type="Proteomes" id="UP000054538"/>
    </source>
</evidence>
<proteinExistence type="predicted"/>
<dbReference type="AlphaFoldDB" id="A0A0D0D5Y3"/>
<accession>A0A0D0D5Y3</accession>
<organism evidence="2 3">
    <name type="scientific">Paxillus rubicundulus Ve08.2h10</name>
    <dbReference type="NCBI Taxonomy" id="930991"/>
    <lineage>
        <taxon>Eukaryota</taxon>
        <taxon>Fungi</taxon>
        <taxon>Dikarya</taxon>
        <taxon>Basidiomycota</taxon>
        <taxon>Agaricomycotina</taxon>
        <taxon>Agaricomycetes</taxon>
        <taxon>Agaricomycetidae</taxon>
        <taxon>Boletales</taxon>
        <taxon>Paxilineae</taxon>
        <taxon>Paxillaceae</taxon>
        <taxon>Paxillus</taxon>
    </lineage>
</organism>
<reference evidence="2 3" key="1">
    <citation type="submission" date="2014-04" db="EMBL/GenBank/DDBJ databases">
        <authorList>
            <consortium name="DOE Joint Genome Institute"/>
            <person name="Kuo A."/>
            <person name="Kohler A."/>
            <person name="Jargeat P."/>
            <person name="Nagy L.G."/>
            <person name="Floudas D."/>
            <person name="Copeland A."/>
            <person name="Barry K.W."/>
            <person name="Cichocki N."/>
            <person name="Veneault-Fourrey C."/>
            <person name="LaButti K."/>
            <person name="Lindquist E.A."/>
            <person name="Lipzen A."/>
            <person name="Lundell T."/>
            <person name="Morin E."/>
            <person name="Murat C."/>
            <person name="Sun H."/>
            <person name="Tunlid A."/>
            <person name="Henrissat B."/>
            <person name="Grigoriev I.V."/>
            <person name="Hibbett D.S."/>
            <person name="Martin F."/>
            <person name="Nordberg H.P."/>
            <person name="Cantor M.N."/>
            <person name="Hua S.X."/>
        </authorList>
    </citation>
    <scope>NUCLEOTIDE SEQUENCE [LARGE SCALE GENOMIC DNA]</scope>
    <source>
        <strain evidence="2 3">Ve08.2h10</strain>
    </source>
</reference>
<dbReference type="EMBL" id="KN826390">
    <property type="protein sequence ID" value="KIK79051.1"/>
    <property type="molecule type" value="Genomic_DNA"/>
</dbReference>
<evidence type="ECO:0000259" key="1">
    <source>
        <dbReference type="PROSITE" id="PS50174"/>
    </source>
</evidence>
<dbReference type="PANTHER" id="PTHR13384">
    <property type="entry name" value="G PATCH DOMAIN-CONTAINING PROTEIN 1"/>
    <property type="match status" value="1"/>
</dbReference>
<dbReference type="GO" id="GO:0006397">
    <property type="term" value="P:mRNA processing"/>
    <property type="evidence" value="ECO:0007669"/>
    <property type="project" value="InterPro"/>
</dbReference>
<keyword evidence="3" id="KW-1185">Reference proteome</keyword>
<dbReference type="InParanoid" id="A0A0D0D5Y3"/>
<dbReference type="Pfam" id="PF01585">
    <property type="entry name" value="G-patch"/>
    <property type="match status" value="1"/>
</dbReference>
<dbReference type="Pfam" id="PF07713">
    <property type="entry name" value="DUF1604"/>
    <property type="match status" value="1"/>
</dbReference>
<dbReference type="OrthoDB" id="20507at2759"/>
<dbReference type="HOGENOM" id="CLU_2203270_0_0_1"/>
<reference evidence="3" key="2">
    <citation type="submission" date="2015-01" db="EMBL/GenBank/DDBJ databases">
        <title>Evolutionary Origins and Diversification of the Mycorrhizal Mutualists.</title>
        <authorList>
            <consortium name="DOE Joint Genome Institute"/>
            <consortium name="Mycorrhizal Genomics Consortium"/>
            <person name="Kohler A."/>
            <person name="Kuo A."/>
            <person name="Nagy L.G."/>
            <person name="Floudas D."/>
            <person name="Copeland A."/>
            <person name="Barry K.W."/>
            <person name="Cichocki N."/>
            <person name="Veneault-Fourrey C."/>
            <person name="LaButti K."/>
            <person name="Lindquist E.A."/>
            <person name="Lipzen A."/>
            <person name="Lundell T."/>
            <person name="Morin E."/>
            <person name="Murat C."/>
            <person name="Riley R."/>
            <person name="Ohm R."/>
            <person name="Sun H."/>
            <person name="Tunlid A."/>
            <person name="Henrissat B."/>
            <person name="Grigoriev I.V."/>
            <person name="Hibbett D.S."/>
            <person name="Martin F."/>
        </authorList>
    </citation>
    <scope>NUCLEOTIDE SEQUENCE [LARGE SCALE GENOMIC DNA]</scope>
    <source>
        <strain evidence="3">Ve08.2h10</strain>
    </source>
</reference>
<dbReference type="GO" id="GO:0003723">
    <property type="term" value="F:RNA binding"/>
    <property type="evidence" value="ECO:0007669"/>
    <property type="project" value="TreeGrafter"/>
</dbReference>
<protein>
    <recommendedName>
        <fullName evidence="1">G-patch domain-containing protein</fullName>
    </recommendedName>
</protein>
<dbReference type="PROSITE" id="PS50174">
    <property type="entry name" value="G_PATCH"/>
    <property type="match status" value="1"/>
</dbReference>
<name>A0A0D0D5Y3_9AGAM</name>
<evidence type="ECO:0000313" key="2">
    <source>
        <dbReference type="EMBL" id="KIK79051.1"/>
    </source>
</evidence>
<feature type="non-terminal residue" evidence="2">
    <location>
        <position position="124"/>
    </location>
</feature>
<sequence length="124" mass="13714">GFSAGYFNTVGSKEGWAPSTFVSSRSDRAKSRLAKPEDFMDEEDLTELRADQTLVDEHDEMDILGGTQAEKSRRVVVDDSQKDPITLALEQAFSPAPKDSVGARILKKMGWKLGQGIGPRVTWR</sequence>
<dbReference type="GO" id="GO:0005634">
    <property type="term" value="C:nucleus"/>
    <property type="evidence" value="ECO:0007669"/>
    <property type="project" value="TreeGrafter"/>
</dbReference>
<dbReference type="STRING" id="930991.A0A0D0D5Y3"/>
<dbReference type="InterPro" id="IPR000467">
    <property type="entry name" value="G_patch_dom"/>
</dbReference>
<dbReference type="InterPro" id="IPR011666">
    <property type="entry name" value="DUF1604"/>
</dbReference>
<dbReference type="Proteomes" id="UP000054538">
    <property type="component" value="Unassembled WGS sequence"/>
</dbReference>
<dbReference type="PANTHER" id="PTHR13384:SF19">
    <property type="entry name" value="G PATCH DOMAIN-CONTAINING PROTEIN 1"/>
    <property type="match status" value="1"/>
</dbReference>
<feature type="domain" description="G-patch" evidence="1">
    <location>
        <begin position="98"/>
        <end position="118"/>
    </location>
</feature>